<dbReference type="Gene3D" id="3.40.30.10">
    <property type="entry name" value="Glutaredoxin"/>
    <property type="match status" value="1"/>
</dbReference>
<evidence type="ECO:0000313" key="6">
    <source>
        <dbReference type="EMBL" id="KFF13010.1"/>
    </source>
</evidence>
<evidence type="ECO:0000256" key="4">
    <source>
        <dbReference type="ARBA" id="ARBA00023284"/>
    </source>
</evidence>
<evidence type="ECO:0000256" key="3">
    <source>
        <dbReference type="ARBA" id="ARBA00023157"/>
    </source>
</evidence>
<keyword evidence="2" id="KW-0201">Cytochrome c-type biogenesis</keyword>
<dbReference type="PANTHER" id="PTHR42852">
    <property type="entry name" value="THIOL:DISULFIDE INTERCHANGE PROTEIN DSBE"/>
    <property type="match status" value="1"/>
</dbReference>
<evidence type="ECO:0000313" key="7">
    <source>
        <dbReference type="Proteomes" id="UP000028705"/>
    </source>
</evidence>
<protein>
    <recommendedName>
        <fullName evidence="5">Thioredoxin domain-containing protein</fullName>
    </recommendedName>
</protein>
<dbReference type="eggNOG" id="COG0526">
    <property type="taxonomic scope" value="Bacteria"/>
</dbReference>
<sequence length="362" mass="42302">MKLFSQGKEAVIIGEDLQNKYQKTLRLVGLCSEKYYLNFRGDSSSIKNNQYFFTISGFTDDIPRPFYFLLETEKHKVYKTSEIFYISQGTQKINFNSEDGKITGSEKNILYKDIDRFKVDMESYSSQKKHLYQIEGDIYKRKNFKVEQKTKDSLQKLYAELDSYEENLLLNLSRKTPASYVLFWKLVQKFEANGFKQNYFQAFNNLDSSVRTSSVGVIFSEELKKGSKIAEGNLFPELILKGKKVQSSLGKSYTIIDFWFSHCGPCIEQMPKYREIYSKYKDKGFEIINISTDRTKDIASWKKMIKEKELQWIHYLDENGEKSRYYNINTFPTNFLLDSSGKIIKKDISLADLDAFLGNALQ</sequence>
<accession>A0A086A8J6</accession>
<evidence type="ECO:0000256" key="2">
    <source>
        <dbReference type="ARBA" id="ARBA00022748"/>
    </source>
</evidence>
<keyword evidence="3" id="KW-1015">Disulfide bond</keyword>
<dbReference type="CDD" id="cd02966">
    <property type="entry name" value="TlpA_like_family"/>
    <property type="match status" value="1"/>
</dbReference>
<evidence type="ECO:0000256" key="1">
    <source>
        <dbReference type="ARBA" id="ARBA00004196"/>
    </source>
</evidence>
<reference evidence="6 7" key="1">
    <citation type="submission" date="2014-07" db="EMBL/GenBank/DDBJ databases">
        <title>Genome of Chryseobacterium soli DSM 19298.</title>
        <authorList>
            <person name="Stropko S.J."/>
            <person name="Pipes S.E."/>
            <person name="Newman J."/>
        </authorList>
    </citation>
    <scope>NUCLEOTIDE SEQUENCE [LARGE SCALE GENOMIC DNA]</scope>
    <source>
        <strain evidence="6 7">DSM 19298</strain>
    </source>
</reference>
<keyword evidence="7" id="KW-1185">Reference proteome</keyword>
<dbReference type="SUPFAM" id="SSF52833">
    <property type="entry name" value="Thioredoxin-like"/>
    <property type="match status" value="1"/>
</dbReference>
<dbReference type="InterPro" id="IPR013740">
    <property type="entry name" value="Redoxin"/>
</dbReference>
<gene>
    <name evidence="6" type="ORF">IW15_09550</name>
</gene>
<comment type="caution">
    <text evidence="6">The sequence shown here is derived from an EMBL/GenBank/DDBJ whole genome shotgun (WGS) entry which is preliminary data.</text>
</comment>
<dbReference type="InterPro" id="IPR013766">
    <property type="entry name" value="Thioredoxin_domain"/>
</dbReference>
<organism evidence="6 7">
    <name type="scientific">Chryseobacterium soli</name>
    <dbReference type="NCBI Taxonomy" id="445961"/>
    <lineage>
        <taxon>Bacteria</taxon>
        <taxon>Pseudomonadati</taxon>
        <taxon>Bacteroidota</taxon>
        <taxon>Flavobacteriia</taxon>
        <taxon>Flavobacteriales</taxon>
        <taxon>Weeksellaceae</taxon>
        <taxon>Chryseobacterium group</taxon>
        <taxon>Chryseobacterium</taxon>
    </lineage>
</organism>
<keyword evidence="4" id="KW-0676">Redox-active center</keyword>
<dbReference type="PROSITE" id="PS51352">
    <property type="entry name" value="THIOREDOXIN_2"/>
    <property type="match status" value="1"/>
</dbReference>
<dbReference type="STRING" id="445961.IW15_09550"/>
<dbReference type="InterPro" id="IPR050553">
    <property type="entry name" value="Thioredoxin_ResA/DsbE_sf"/>
</dbReference>
<dbReference type="GO" id="GO:0030313">
    <property type="term" value="C:cell envelope"/>
    <property type="evidence" value="ECO:0007669"/>
    <property type="project" value="UniProtKB-SubCell"/>
</dbReference>
<dbReference type="Proteomes" id="UP000028705">
    <property type="component" value="Unassembled WGS sequence"/>
</dbReference>
<dbReference type="PANTHER" id="PTHR42852:SF6">
    <property type="entry name" value="THIOL:DISULFIDE INTERCHANGE PROTEIN DSBE"/>
    <property type="match status" value="1"/>
</dbReference>
<dbReference type="EMBL" id="JPRH01000003">
    <property type="protein sequence ID" value="KFF13010.1"/>
    <property type="molecule type" value="Genomic_DNA"/>
</dbReference>
<proteinExistence type="predicted"/>
<dbReference type="RefSeq" id="WP_034710753.1">
    <property type="nucleotide sequence ID" value="NZ_JPRH01000003.1"/>
</dbReference>
<evidence type="ECO:0000259" key="5">
    <source>
        <dbReference type="PROSITE" id="PS51352"/>
    </source>
</evidence>
<dbReference type="GO" id="GO:0017004">
    <property type="term" value="P:cytochrome complex assembly"/>
    <property type="evidence" value="ECO:0007669"/>
    <property type="project" value="UniProtKB-KW"/>
</dbReference>
<dbReference type="InterPro" id="IPR036249">
    <property type="entry name" value="Thioredoxin-like_sf"/>
</dbReference>
<name>A0A086A8J6_9FLAO</name>
<feature type="domain" description="Thioredoxin" evidence="5">
    <location>
        <begin position="223"/>
        <end position="362"/>
    </location>
</feature>
<dbReference type="Pfam" id="PF08534">
    <property type="entry name" value="Redoxin"/>
    <property type="match status" value="1"/>
</dbReference>
<comment type="subcellular location">
    <subcellularLocation>
        <location evidence="1">Cell envelope</location>
    </subcellularLocation>
</comment>
<dbReference type="AlphaFoldDB" id="A0A086A8J6"/>